<dbReference type="SUPFAM" id="SSF48452">
    <property type="entry name" value="TPR-like"/>
    <property type="match status" value="3"/>
</dbReference>
<evidence type="ECO:0000256" key="2">
    <source>
        <dbReference type="SAM" id="SignalP"/>
    </source>
</evidence>
<feature type="repeat" description="TPR" evidence="1">
    <location>
        <begin position="762"/>
        <end position="795"/>
    </location>
</feature>
<feature type="repeat" description="TPR" evidence="1">
    <location>
        <begin position="381"/>
        <end position="414"/>
    </location>
</feature>
<dbReference type="PANTHER" id="PTHR12558:SF13">
    <property type="entry name" value="CELL DIVISION CYCLE PROTEIN 27 HOMOLOG"/>
    <property type="match status" value="1"/>
</dbReference>
<dbReference type="OrthoDB" id="240178at2"/>
<feature type="repeat" description="TPR" evidence="1">
    <location>
        <begin position="86"/>
        <end position="119"/>
    </location>
</feature>
<dbReference type="InterPro" id="IPR011990">
    <property type="entry name" value="TPR-like_helical_dom_sf"/>
</dbReference>
<dbReference type="SMART" id="SM00028">
    <property type="entry name" value="TPR"/>
    <property type="match status" value="11"/>
</dbReference>
<organism evidence="4 5">
    <name type="scientific">Bremerella cremea</name>
    <dbReference type="NCBI Taxonomy" id="1031537"/>
    <lineage>
        <taxon>Bacteria</taxon>
        <taxon>Pseudomonadati</taxon>
        <taxon>Planctomycetota</taxon>
        <taxon>Planctomycetia</taxon>
        <taxon>Pirellulales</taxon>
        <taxon>Pirellulaceae</taxon>
        <taxon>Bremerella</taxon>
    </lineage>
</organism>
<proteinExistence type="predicted"/>
<evidence type="ECO:0000313" key="4">
    <source>
        <dbReference type="EMBL" id="RCS41293.1"/>
    </source>
</evidence>
<sequence length="945" mass="106699">MIRLVVAVMACLALLLVTDTLSAADVKALRTDYLRGRYAEVIEKLGEQPASAEEARLAIQAFDAQGKRDEALAQAEAYLKEGAGNADIWAETARLHFERGQHDEATEAVKRALALDQEQTLARWLGAELARTRGDLDEALAGYEWFIDYYNDNDQFDQPEDLYYVGLAAAQYARWTRNSSQFQFLVNELFPEVLQRDKEFWPAELAMSQLFAEKYNMAEAAKHLNLAVAINANSADVLAHKGAIELDGYQVDAALRTVEQALTINPQHVVAKRLQGQAKLTDFRPEQAIELLQEAVTLNPQDQTTLGYLAAAMLAADGEATVDADSDEPTRFGKLLGEIEAQHKNPGEFYAALGEGCDIVRKYPDAVKYLQLASEKMPQLISVHGDLGMVLMRLGDEATAKQVLDEAFEVDPFNVRVKNTLQVLDVLAQYETIETDHFLVRFDPTKDRLLAVYMSRFLEDEVFPKVCQGLDYTPQDKTLIEIFNDAKNTKGHGWFSARMVGLPYIGTVGACAGKMIAMASPESVNEPYNWAHVIRHEFVHVVNLQQTKFNIPHWFTEALAVSYESEQRPPDWNQILARRLAEDNVFNLESINYGFIRPKDQDDWTMAYCQAYYYSQFIVQEFGDDALQRMLTAYLEYRTTDEILQDVFQVDKADFERRYLAFLHKQVEGVKLASSDKRAFAELVQAAEENPEDADAQAELAYVYFQRKAYPDARKFALQAVEVDNKHPLAKYVLGRLYLTVGDTEKGLAQIEEAANSDRFERNSVALLAGLRIKQGKIDEALKYYQRGAEQEPATTDWQESILRVYLLKKDNEALAKLIPKLSALKHHDPLLRKKMAEILIQQEKWDEAVRWAYEAIGIRVSDADAHALLAQAYRGQEEWELAAREFEVAGQLRPKTVSWSIEAAQLYAKVDNQEKAQAIAKRVLEIEANNAAAEAILKNASDSP</sequence>
<accession>A0A368KMV7</accession>
<dbReference type="PROSITE" id="PS50005">
    <property type="entry name" value="TPR"/>
    <property type="match status" value="5"/>
</dbReference>
<dbReference type="InterPro" id="IPR019734">
    <property type="entry name" value="TPR_rpt"/>
</dbReference>
<dbReference type="Pfam" id="PF13432">
    <property type="entry name" value="TPR_16"/>
    <property type="match status" value="1"/>
</dbReference>
<feature type="domain" description="Peptidase MA-like" evidence="3">
    <location>
        <begin position="532"/>
        <end position="663"/>
    </location>
</feature>
<keyword evidence="2" id="KW-0732">Signal</keyword>
<dbReference type="Pfam" id="PF13485">
    <property type="entry name" value="Peptidase_MA_2"/>
    <property type="match status" value="1"/>
</dbReference>
<protein>
    <recommendedName>
        <fullName evidence="3">Peptidase MA-like domain-containing protein</fullName>
    </recommendedName>
</protein>
<evidence type="ECO:0000256" key="1">
    <source>
        <dbReference type="PROSITE-ProRule" id="PRU00339"/>
    </source>
</evidence>
<name>A0A368KMV7_9BACT</name>
<keyword evidence="1" id="KW-0802">TPR repeat</keyword>
<dbReference type="RefSeq" id="WP_114372346.1">
    <property type="nucleotide sequence ID" value="NZ_QPEX01000045.1"/>
</dbReference>
<feature type="chain" id="PRO_5016936031" description="Peptidase MA-like domain-containing protein" evidence="2">
    <location>
        <begin position="24"/>
        <end position="945"/>
    </location>
</feature>
<dbReference type="Pfam" id="PF13181">
    <property type="entry name" value="TPR_8"/>
    <property type="match status" value="1"/>
</dbReference>
<dbReference type="EMBL" id="QPEX01000045">
    <property type="protein sequence ID" value="RCS41293.1"/>
    <property type="molecule type" value="Genomic_DNA"/>
</dbReference>
<dbReference type="Pfam" id="PF14559">
    <property type="entry name" value="TPR_19"/>
    <property type="match status" value="1"/>
</dbReference>
<dbReference type="Gene3D" id="1.25.40.10">
    <property type="entry name" value="Tetratricopeptide repeat domain"/>
    <property type="match status" value="5"/>
</dbReference>
<dbReference type="InterPro" id="IPR039568">
    <property type="entry name" value="Peptidase_MA-like_dom"/>
</dbReference>
<feature type="repeat" description="TPR" evidence="1">
    <location>
        <begin position="235"/>
        <end position="268"/>
    </location>
</feature>
<dbReference type="AlphaFoldDB" id="A0A368KMV7"/>
<feature type="signal peptide" evidence="2">
    <location>
        <begin position="1"/>
        <end position="23"/>
    </location>
</feature>
<dbReference type="PANTHER" id="PTHR12558">
    <property type="entry name" value="CELL DIVISION CYCLE 16,23,27"/>
    <property type="match status" value="1"/>
</dbReference>
<comment type="caution">
    <text evidence="4">The sequence shown here is derived from an EMBL/GenBank/DDBJ whole genome shotgun (WGS) entry which is preliminary data.</text>
</comment>
<evidence type="ECO:0000259" key="3">
    <source>
        <dbReference type="Pfam" id="PF13485"/>
    </source>
</evidence>
<dbReference type="Proteomes" id="UP000253562">
    <property type="component" value="Unassembled WGS sequence"/>
</dbReference>
<gene>
    <name evidence="4" type="ORF">DTL42_22260</name>
</gene>
<reference evidence="4 5" key="1">
    <citation type="submission" date="2018-07" db="EMBL/GenBank/DDBJ databases">
        <title>Comparative genomes isolates from brazilian mangrove.</title>
        <authorList>
            <person name="De Araujo J.E."/>
            <person name="Taketani R.G."/>
            <person name="Silva M.C.P."/>
            <person name="Lourenco M.V."/>
            <person name="Oliveira V.M."/>
            <person name="Andreote F.D."/>
        </authorList>
    </citation>
    <scope>NUCLEOTIDE SEQUENCE [LARGE SCALE GENOMIC DNA]</scope>
    <source>
        <strain evidence="4 5">HEX PRIS-MGV</strain>
    </source>
</reference>
<evidence type="ECO:0000313" key="5">
    <source>
        <dbReference type="Proteomes" id="UP000253562"/>
    </source>
</evidence>
<feature type="repeat" description="TPR" evidence="1">
    <location>
        <begin position="864"/>
        <end position="897"/>
    </location>
</feature>